<sequence>IHQNASRNGKGFRHVLSPGKNIGDWTGVSRSGGKRLRLSLARLSFSSPVNFTSNKRLRATNDRFCLLSRNHYVMHHNMSKNIIAVLLLLLAGSFKHVYASEEAFYQKAMKYLDKKMVEWSEKLEMSKRPDYAASLLGSLANSDEVKETLKLMSLHGSEVLFHLEKSILDSEQLGEGGFFFALVPYQESMSPMFLLYAEKQNVLLEKACQVWSAQATAFLTADSLVLTPTEQKYLVLALDAVEGREKIHHKCAKHYSDVAQNIPWSKFREVMNALSERLTTITVDVAKPHEYLRNMANTRLHGLPRWIATSSIPPVKEMSIWYILAMVQRHEVCVQSIQKELDLYHHLLDEGMETKQRKKPGLWCFRSHCDEDDFETSARIRRAIETQIVKLKSDLISTDNLLHQYEAALDERYDAERSCIKTVSSEFNAPGSSRNNLSHDGIRRRGAGSSKSIGH</sequence>
<name>A0A507CGV9_9FUNG</name>
<feature type="region of interest" description="Disordered" evidence="1">
    <location>
        <begin position="426"/>
        <end position="455"/>
    </location>
</feature>
<dbReference type="VEuPathDB" id="FungiDB:SeMB42_g06953"/>
<dbReference type="EMBL" id="QEAN01000435">
    <property type="protein sequence ID" value="TPX37296.1"/>
    <property type="molecule type" value="Genomic_DNA"/>
</dbReference>
<gene>
    <name evidence="2" type="ORF">SeMB42_g06953</name>
</gene>
<organism evidence="2 3">
    <name type="scientific">Synchytrium endobioticum</name>
    <dbReference type="NCBI Taxonomy" id="286115"/>
    <lineage>
        <taxon>Eukaryota</taxon>
        <taxon>Fungi</taxon>
        <taxon>Fungi incertae sedis</taxon>
        <taxon>Chytridiomycota</taxon>
        <taxon>Chytridiomycota incertae sedis</taxon>
        <taxon>Chytridiomycetes</taxon>
        <taxon>Synchytriales</taxon>
        <taxon>Synchytriaceae</taxon>
        <taxon>Synchytrium</taxon>
    </lineage>
</organism>
<comment type="caution">
    <text evidence="2">The sequence shown here is derived from an EMBL/GenBank/DDBJ whole genome shotgun (WGS) entry which is preliminary data.</text>
</comment>
<accession>A0A507CGV9</accession>
<dbReference type="AlphaFoldDB" id="A0A507CGV9"/>
<evidence type="ECO:0000313" key="3">
    <source>
        <dbReference type="Proteomes" id="UP000317494"/>
    </source>
</evidence>
<reference evidence="2 3" key="1">
    <citation type="journal article" date="2019" name="Sci. Rep.">
        <title>Comparative genomics of chytrid fungi reveal insights into the obligate biotrophic and pathogenic lifestyle of Synchytrium endobioticum.</title>
        <authorList>
            <person name="van de Vossenberg B.T.L.H."/>
            <person name="Warris S."/>
            <person name="Nguyen H.D.T."/>
            <person name="van Gent-Pelzer M.P.E."/>
            <person name="Joly D.L."/>
            <person name="van de Geest H.C."/>
            <person name="Bonants P.J.M."/>
            <person name="Smith D.S."/>
            <person name="Levesque C.A."/>
            <person name="van der Lee T.A.J."/>
        </authorList>
    </citation>
    <scope>NUCLEOTIDE SEQUENCE [LARGE SCALE GENOMIC DNA]</scope>
    <source>
        <strain evidence="2 3">MB42</strain>
    </source>
</reference>
<feature type="non-terminal residue" evidence="2">
    <location>
        <position position="1"/>
    </location>
</feature>
<dbReference type="Proteomes" id="UP000317494">
    <property type="component" value="Unassembled WGS sequence"/>
</dbReference>
<evidence type="ECO:0000256" key="1">
    <source>
        <dbReference type="SAM" id="MobiDB-lite"/>
    </source>
</evidence>
<proteinExistence type="predicted"/>
<protein>
    <submittedName>
        <fullName evidence="2">Uncharacterized protein</fullName>
    </submittedName>
</protein>
<keyword evidence="3" id="KW-1185">Reference proteome</keyword>
<feature type="compositionally biased region" description="Polar residues" evidence="1">
    <location>
        <begin position="426"/>
        <end position="438"/>
    </location>
</feature>
<evidence type="ECO:0000313" key="2">
    <source>
        <dbReference type="EMBL" id="TPX37296.1"/>
    </source>
</evidence>